<keyword evidence="7 12" id="KW-0220">Diaminopimelate biosynthesis</keyword>
<comment type="caution">
    <text evidence="16">The sequence shown here is derived from an EMBL/GenBank/DDBJ whole genome shotgun (WGS) entry which is preliminary data.</text>
</comment>
<keyword evidence="5 12" id="KW-0963">Cytoplasm</keyword>
<dbReference type="PANTHER" id="PTHR12128:SF66">
    <property type="entry name" value="4-HYDROXY-2-OXOGLUTARATE ALDOLASE, MITOCHONDRIAL"/>
    <property type="match status" value="1"/>
</dbReference>
<dbReference type="STRING" id="1413211.U473_04995"/>
<feature type="binding site" evidence="12 15">
    <location>
        <position position="37"/>
    </location>
    <ligand>
        <name>pyruvate</name>
        <dbReference type="ChEBI" id="CHEBI:15361"/>
    </ligand>
</feature>
<dbReference type="PRINTS" id="PR00146">
    <property type="entry name" value="DHPICSNTHASE"/>
</dbReference>
<feature type="site" description="Part of a proton relay during catalysis" evidence="12">
    <location>
        <position position="99"/>
    </location>
</feature>
<dbReference type="Gene3D" id="3.20.20.70">
    <property type="entry name" value="Aldolase class I"/>
    <property type="match status" value="1"/>
</dbReference>
<keyword evidence="6 12" id="KW-0028">Amino-acid biosynthesis</keyword>
<evidence type="ECO:0000256" key="7">
    <source>
        <dbReference type="ARBA" id="ARBA00022915"/>
    </source>
</evidence>
<evidence type="ECO:0000256" key="6">
    <source>
        <dbReference type="ARBA" id="ARBA00022605"/>
    </source>
</evidence>
<comment type="subcellular location">
    <subcellularLocation>
        <location evidence="12">Cytoplasm</location>
    </subcellularLocation>
</comment>
<evidence type="ECO:0000313" key="17">
    <source>
        <dbReference type="Proteomes" id="UP000070352"/>
    </source>
</evidence>
<feature type="binding site" evidence="12 15">
    <location>
        <position position="195"/>
    </location>
    <ligand>
        <name>pyruvate</name>
        <dbReference type="ChEBI" id="CHEBI:15361"/>
    </ligand>
</feature>
<comment type="caution">
    <text evidence="12">Was originally thought to be a dihydrodipicolinate synthase (DHDPS), catalyzing the condensation of (S)-aspartate-beta-semialdehyde [(S)-ASA] and pyruvate to dihydrodipicolinate (DHDP). However, it was shown in E.coli that the product of the enzymatic reaction is not dihydrodipicolinate but in fact (4S)-4-hydroxy-2,3,4,5-tetrahydro-(2S)-dipicolinic acid (HTPA), and that the consecutive dehydration reaction leading to DHDP is not spontaneous but catalyzed by DapB.</text>
</comment>
<evidence type="ECO:0000256" key="14">
    <source>
        <dbReference type="PIRSR" id="PIRSR001365-1"/>
    </source>
</evidence>
<dbReference type="CDD" id="cd00950">
    <property type="entry name" value="DHDPS"/>
    <property type="match status" value="1"/>
</dbReference>
<dbReference type="AlphaFoldDB" id="A0A135L7P7"/>
<dbReference type="SMART" id="SM01130">
    <property type="entry name" value="DHDPS"/>
    <property type="match status" value="1"/>
</dbReference>
<evidence type="ECO:0000256" key="12">
    <source>
        <dbReference type="HAMAP-Rule" id="MF_00418"/>
    </source>
</evidence>
<dbReference type="Proteomes" id="UP000070352">
    <property type="component" value="Unassembled WGS sequence"/>
</dbReference>
<comment type="catalytic activity">
    <reaction evidence="11 12">
        <text>L-aspartate 4-semialdehyde + pyruvate = (2S,4S)-4-hydroxy-2,3,4,5-tetrahydrodipicolinate + H2O + H(+)</text>
        <dbReference type="Rhea" id="RHEA:34171"/>
        <dbReference type="ChEBI" id="CHEBI:15361"/>
        <dbReference type="ChEBI" id="CHEBI:15377"/>
        <dbReference type="ChEBI" id="CHEBI:15378"/>
        <dbReference type="ChEBI" id="CHEBI:67139"/>
        <dbReference type="ChEBI" id="CHEBI:537519"/>
        <dbReference type="EC" id="4.3.3.7"/>
    </reaction>
</comment>
<dbReference type="GO" id="GO:0019877">
    <property type="term" value="P:diaminopimelate biosynthetic process"/>
    <property type="evidence" value="ECO:0007669"/>
    <property type="project" value="UniProtKB-UniRule"/>
</dbReference>
<comment type="subunit">
    <text evidence="12">Homotetramer; dimer of dimers.</text>
</comment>
<evidence type="ECO:0000256" key="9">
    <source>
        <dbReference type="ARBA" id="ARBA00023239"/>
    </source>
</evidence>
<accession>A0A135L7P7</accession>
<reference evidence="16 17" key="1">
    <citation type="submission" date="2016-02" db="EMBL/GenBank/DDBJ databases">
        <title>Draft Genome for Tepidibacillus decaturensis nov. sp. Strain Z9, an Anaerobic, Moderately Thermophilic and Heterotrophic Bacterium from Deep Subsurface of the Illinois Basin, USA.</title>
        <authorList>
            <person name="Dong Y."/>
            <person name="Chang J.Y."/>
            <person name="Sanford R."/>
            <person name="Fouke B.W."/>
        </authorList>
    </citation>
    <scope>NUCLEOTIDE SEQUENCE [LARGE SCALE GENOMIC DNA]</scope>
    <source>
        <strain evidence="16 17">Z9</strain>
    </source>
</reference>
<evidence type="ECO:0000256" key="10">
    <source>
        <dbReference type="ARBA" id="ARBA00023270"/>
    </source>
</evidence>
<feature type="active site" description="Proton donor/acceptor" evidence="12 14">
    <location>
        <position position="125"/>
    </location>
</feature>
<evidence type="ECO:0000256" key="8">
    <source>
        <dbReference type="ARBA" id="ARBA00023154"/>
    </source>
</evidence>
<name>A0A135L7P7_9BACI</name>
<dbReference type="Pfam" id="PF00701">
    <property type="entry name" value="DHDPS"/>
    <property type="match status" value="1"/>
</dbReference>
<dbReference type="SUPFAM" id="SSF51569">
    <property type="entry name" value="Aldolase"/>
    <property type="match status" value="1"/>
</dbReference>
<dbReference type="InterPro" id="IPR013785">
    <property type="entry name" value="Aldolase_TIM"/>
</dbReference>
<keyword evidence="10 12" id="KW-0704">Schiff base</keyword>
<evidence type="ECO:0000256" key="4">
    <source>
        <dbReference type="ARBA" id="ARBA00012086"/>
    </source>
</evidence>
<keyword evidence="17" id="KW-1185">Reference proteome</keyword>
<dbReference type="NCBIfam" id="TIGR00674">
    <property type="entry name" value="dapA"/>
    <property type="match status" value="1"/>
</dbReference>
<dbReference type="PIRSF" id="PIRSF001365">
    <property type="entry name" value="DHDPS"/>
    <property type="match status" value="1"/>
</dbReference>
<evidence type="ECO:0000256" key="3">
    <source>
        <dbReference type="ARBA" id="ARBA00007592"/>
    </source>
</evidence>
<evidence type="ECO:0000256" key="2">
    <source>
        <dbReference type="ARBA" id="ARBA00005120"/>
    </source>
</evidence>
<keyword evidence="8 12" id="KW-0457">Lysine biosynthesis</keyword>
<comment type="similarity">
    <text evidence="3 12 13">Belongs to the DapA family.</text>
</comment>
<evidence type="ECO:0000313" key="16">
    <source>
        <dbReference type="EMBL" id="KXG45015.1"/>
    </source>
</evidence>
<dbReference type="GO" id="GO:0008840">
    <property type="term" value="F:4-hydroxy-tetrahydrodipicolinate synthase activity"/>
    <property type="evidence" value="ECO:0007669"/>
    <property type="project" value="UniProtKB-UniRule"/>
</dbReference>
<evidence type="ECO:0000256" key="11">
    <source>
        <dbReference type="ARBA" id="ARBA00047836"/>
    </source>
</evidence>
<dbReference type="InterPro" id="IPR005263">
    <property type="entry name" value="DapA"/>
</dbReference>
<dbReference type="EC" id="4.3.3.7" evidence="4 12"/>
<dbReference type="PROSITE" id="PS00666">
    <property type="entry name" value="DHDPS_2"/>
    <property type="match status" value="1"/>
</dbReference>
<dbReference type="GO" id="GO:0009089">
    <property type="term" value="P:lysine biosynthetic process via diaminopimelate"/>
    <property type="evidence" value="ECO:0007669"/>
    <property type="project" value="UniProtKB-UniRule"/>
</dbReference>
<feature type="site" description="Part of a proton relay during catalysis" evidence="12">
    <location>
        <position position="36"/>
    </location>
</feature>
<evidence type="ECO:0000256" key="1">
    <source>
        <dbReference type="ARBA" id="ARBA00003294"/>
    </source>
</evidence>
<keyword evidence="9 12" id="KW-0456">Lyase</keyword>
<evidence type="ECO:0000256" key="13">
    <source>
        <dbReference type="PIRNR" id="PIRNR001365"/>
    </source>
</evidence>
<comment type="pathway">
    <text evidence="2 12">Amino-acid biosynthesis; L-lysine biosynthesis via DAP pathway; (S)-tetrahydrodipicolinate from L-aspartate: step 3/4.</text>
</comment>
<evidence type="ECO:0000256" key="15">
    <source>
        <dbReference type="PIRSR" id="PIRSR001365-2"/>
    </source>
</evidence>
<comment type="function">
    <text evidence="1 12">Catalyzes the condensation of (S)-aspartate-beta-semialdehyde [(S)-ASA] and pyruvate to 4-hydroxy-tetrahydrodipicolinate (HTPA).</text>
</comment>
<dbReference type="EMBL" id="LSKU01000001">
    <property type="protein sequence ID" value="KXG45015.1"/>
    <property type="molecule type" value="Genomic_DNA"/>
</dbReference>
<dbReference type="UniPathway" id="UPA00034">
    <property type="reaction ID" value="UER00017"/>
</dbReference>
<evidence type="ECO:0000256" key="5">
    <source>
        <dbReference type="ARBA" id="ARBA00022490"/>
    </source>
</evidence>
<protein>
    <recommendedName>
        <fullName evidence="4 12">4-hydroxy-tetrahydrodipicolinate synthase</fullName>
        <shortName evidence="12">HTPA synthase</shortName>
        <ecNumber evidence="4 12">4.3.3.7</ecNumber>
    </recommendedName>
</protein>
<dbReference type="GO" id="GO:0005829">
    <property type="term" value="C:cytosol"/>
    <property type="evidence" value="ECO:0007669"/>
    <property type="project" value="TreeGrafter"/>
</dbReference>
<gene>
    <name evidence="12" type="primary">dapA</name>
    <name evidence="16" type="ORF">U473_04995</name>
</gene>
<dbReference type="InterPro" id="IPR020625">
    <property type="entry name" value="Schiff_base-form_aldolases_AS"/>
</dbReference>
<dbReference type="PANTHER" id="PTHR12128">
    <property type="entry name" value="DIHYDRODIPICOLINATE SYNTHASE"/>
    <property type="match status" value="1"/>
</dbReference>
<feature type="active site" description="Schiff-base intermediate with substrate" evidence="12 14">
    <location>
        <position position="153"/>
    </location>
</feature>
<dbReference type="HAMAP" id="MF_00418">
    <property type="entry name" value="DapA"/>
    <property type="match status" value="1"/>
</dbReference>
<dbReference type="InterPro" id="IPR002220">
    <property type="entry name" value="DapA-like"/>
</dbReference>
<proteinExistence type="inferred from homology"/>
<sequence>MVTPFNQKLEIDLEKTKNLVNHLINTGTETIVVAGTTGESPTLTKNEKLLLFEKVIEFVDGRAKVIAGTGTNDTKSSIELTKKAEEIGVDGVMLVAPYYNKPSQEGLYQHFKSIAEETALPIMIYNIPGRTGINIQAKTMVQLASISNIVAVKEASGDLTQMAEIIANVPSDFYLYSGDDKLTLPVLAIGGHGIVSVASHVVGKEMKEMIDHYFKGNVKEAALEHLRLLPLFEAIFITSNPAPIKALLEEIGIKAGSVRLPLVSVTREQIQFVTNIYNRTKTIS</sequence>
<organism evidence="16 17">
    <name type="scientific">Tepidibacillus decaturensis</name>
    <dbReference type="NCBI Taxonomy" id="1413211"/>
    <lineage>
        <taxon>Bacteria</taxon>
        <taxon>Bacillati</taxon>
        <taxon>Bacillota</taxon>
        <taxon>Bacilli</taxon>
        <taxon>Bacillales</taxon>
        <taxon>Bacillaceae</taxon>
        <taxon>Tepidibacillus</taxon>
    </lineage>
</organism>